<keyword evidence="2" id="KW-0687">Ribonucleoprotein</keyword>
<dbReference type="GO" id="GO:0004622">
    <property type="term" value="F:phosphatidylcholine lysophospholipase activity"/>
    <property type="evidence" value="ECO:0007669"/>
    <property type="project" value="TreeGrafter"/>
</dbReference>
<dbReference type="Proteomes" id="UP000237073">
    <property type="component" value="Unassembled WGS sequence"/>
</dbReference>
<gene>
    <name evidence="3" type="ORF">CHU32_13565</name>
    <name evidence="2" type="ORF">CHU33_10640</name>
</gene>
<sequence>MKKVVIYSDSISTRNHGNGGYEAKLKAALNLETVYNYAIGSSGLSTTTPNSMVGLIKQYDKIPADADLIIIWHGTNDWYWGSELGHEGDTAVNTFWGGIGYVITQLRKKLPDARIVWGTPIYRWQAPNLTPHTGEAYALPNALGYTLQDYNTVLEKASQRYGFNLIELGKLTNIHKENEDRYLEDHVHPDAKGYDIISHVFASEIKKVCGL</sequence>
<keyword evidence="3" id="KW-0378">Hydrolase</keyword>
<dbReference type="CDD" id="cd00229">
    <property type="entry name" value="SGNH_hydrolase"/>
    <property type="match status" value="1"/>
</dbReference>
<proteinExistence type="predicted"/>
<keyword evidence="2" id="KW-0689">Ribosomal protein</keyword>
<reference evidence="4 5" key="1">
    <citation type="submission" date="2018-01" db="EMBL/GenBank/DDBJ databases">
        <title>Superficieibacter electus gen. nov., sp. nov., an extended-spectrum beta-lactamase possessing member of the Enterobacteriaceae family, isolated from intensive care unit surfaces.</title>
        <authorList>
            <person name="Potter R.F."/>
            <person name="D'Souza A.W."/>
        </authorList>
    </citation>
    <scope>NUCLEOTIDE SEQUENCE [LARGE SCALE GENOMIC DNA]</scope>
    <source>
        <strain evidence="3 5">BP-1</strain>
        <strain evidence="2 4">BP-2</strain>
    </source>
</reference>
<dbReference type="PANTHER" id="PTHR30383:SF5">
    <property type="entry name" value="SGNH HYDROLASE-TYPE ESTERASE DOMAIN-CONTAINING PROTEIN"/>
    <property type="match status" value="1"/>
</dbReference>
<dbReference type="PANTHER" id="PTHR30383">
    <property type="entry name" value="THIOESTERASE 1/PROTEASE 1/LYSOPHOSPHOLIPASE L1"/>
    <property type="match status" value="1"/>
</dbReference>
<dbReference type="Pfam" id="PF13472">
    <property type="entry name" value="Lipase_GDSL_2"/>
    <property type="match status" value="1"/>
</dbReference>
<keyword evidence="4" id="KW-1185">Reference proteome</keyword>
<dbReference type="OrthoDB" id="2060945at2"/>
<evidence type="ECO:0000259" key="1">
    <source>
        <dbReference type="Pfam" id="PF13472"/>
    </source>
</evidence>
<protein>
    <submittedName>
        <fullName evidence="3">SGNH/GDSL hydrolase family protein</fullName>
    </submittedName>
</protein>
<dbReference type="Proteomes" id="UP000247005">
    <property type="component" value="Unassembled WGS sequence"/>
</dbReference>
<dbReference type="EMBL" id="PQGD01000010">
    <property type="protein sequence ID" value="POP48429.1"/>
    <property type="molecule type" value="Genomic_DNA"/>
</dbReference>
<dbReference type="InterPro" id="IPR051532">
    <property type="entry name" value="Ester_Hydrolysis_Enzymes"/>
</dbReference>
<name>A0A2P5GPF6_9ENTR</name>
<dbReference type="EMBL" id="PQGE01000008">
    <property type="protein sequence ID" value="POP45042.1"/>
    <property type="molecule type" value="Genomic_DNA"/>
</dbReference>
<dbReference type="GO" id="GO:0005840">
    <property type="term" value="C:ribosome"/>
    <property type="evidence" value="ECO:0007669"/>
    <property type="project" value="UniProtKB-KW"/>
</dbReference>
<evidence type="ECO:0000313" key="4">
    <source>
        <dbReference type="Proteomes" id="UP000237073"/>
    </source>
</evidence>
<dbReference type="InterPro" id="IPR036514">
    <property type="entry name" value="SGNH_hydro_sf"/>
</dbReference>
<evidence type="ECO:0000313" key="2">
    <source>
        <dbReference type="EMBL" id="POP45042.1"/>
    </source>
</evidence>
<dbReference type="SUPFAM" id="SSF52266">
    <property type="entry name" value="SGNH hydrolase"/>
    <property type="match status" value="1"/>
</dbReference>
<feature type="domain" description="SGNH hydrolase-type esterase" evidence="1">
    <location>
        <begin position="13"/>
        <end position="196"/>
    </location>
</feature>
<accession>A0A2P5GPF6</accession>
<evidence type="ECO:0000313" key="5">
    <source>
        <dbReference type="Proteomes" id="UP000247005"/>
    </source>
</evidence>
<organism evidence="3 5">
    <name type="scientific">Superficieibacter electus</name>
    <dbReference type="NCBI Taxonomy" id="2022662"/>
    <lineage>
        <taxon>Bacteria</taxon>
        <taxon>Pseudomonadati</taxon>
        <taxon>Pseudomonadota</taxon>
        <taxon>Gammaproteobacteria</taxon>
        <taxon>Enterobacterales</taxon>
        <taxon>Enterobacteriaceae</taxon>
        <taxon>Superficieibacter</taxon>
    </lineage>
</organism>
<evidence type="ECO:0000313" key="3">
    <source>
        <dbReference type="EMBL" id="POP48429.1"/>
    </source>
</evidence>
<dbReference type="InterPro" id="IPR013830">
    <property type="entry name" value="SGNH_hydro"/>
</dbReference>
<comment type="caution">
    <text evidence="3">The sequence shown here is derived from an EMBL/GenBank/DDBJ whole genome shotgun (WGS) entry which is preliminary data.</text>
</comment>
<dbReference type="Gene3D" id="3.40.50.1110">
    <property type="entry name" value="SGNH hydrolase"/>
    <property type="match status" value="1"/>
</dbReference>
<dbReference type="AlphaFoldDB" id="A0A2P5GPF6"/>